<keyword evidence="10" id="KW-1185">Reference proteome</keyword>
<dbReference type="KEGG" id="snn:EWH46_17950"/>
<organism evidence="8 9">
    <name type="scientific">Sphaerotilus sulfidivorans</name>
    <dbReference type="NCBI Taxonomy" id="639200"/>
    <lineage>
        <taxon>Bacteria</taxon>
        <taxon>Pseudomonadati</taxon>
        <taxon>Pseudomonadota</taxon>
        <taxon>Betaproteobacteria</taxon>
        <taxon>Burkholderiales</taxon>
        <taxon>Sphaerotilaceae</taxon>
        <taxon>Sphaerotilus</taxon>
    </lineage>
</organism>
<name>A0A5C1Q8L7_9BURK</name>
<feature type="transmembrane region" description="Helical" evidence="6">
    <location>
        <begin position="156"/>
        <end position="180"/>
    </location>
</feature>
<dbReference type="RefSeq" id="WP_149505078.1">
    <property type="nucleotide sequence ID" value="NZ_CP035708.1"/>
</dbReference>
<keyword evidence="5 6" id="KW-0472">Membrane</keyword>
<evidence type="ECO:0000256" key="5">
    <source>
        <dbReference type="ARBA" id="ARBA00023136"/>
    </source>
</evidence>
<evidence type="ECO:0000256" key="4">
    <source>
        <dbReference type="ARBA" id="ARBA00022989"/>
    </source>
</evidence>
<feature type="transmembrane region" description="Helical" evidence="6">
    <location>
        <begin position="66"/>
        <end position="87"/>
    </location>
</feature>
<gene>
    <name evidence="7" type="ORF">ABIC99_003177</name>
    <name evidence="8" type="ORF">EWH46_17950</name>
</gene>
<evidence type="ECO:0000256" key="1">
    <source>
        <dbReference type="ARBA" id="ARBA00004651"/>
    </source>
</evidence>
<evidence type="ECO:0000256" key="6">
    <source>
        <dbReference type="SAM" id="Phobius"/>
    </source>
</evidence>
<dbReference type="PANTHER" id="PTHR30086:SF20">
    <property type="entry name" value="ARGININE EXPORTER PROTEIN ARGO-RELATED"/>
    <property type="match status" value="1"/>
</dbReference>
<proteinExistence type="predicted"/>
<protein>
    <submittedName>
        <fullName evidence="8">LysE family translocator</fullName>
    </submittedName>
    <submittedName>
        <fullName evidence="7">Threonine/homoserine/homoserine lactone efflux protein</fullName>
    </submittedName>
</protein>
<feature type="transmembrane region" description="Helical" evidence="6">
    <location>
        <begin position="127"/>
        <end position="144"/>
    </location>
</feature>
<feature type="transmembrane region" description="Helical" evidence="6">
    <location>
        <begin position="42"/>
        <end position="60"/>
    </location>
</feature>
<evidence type="ECO:0000313" key="9">
    <source>
        <dbReference type="Proteomes" id="UP000323522"/>
    </source>
</evidence>
<dbReference type="Proteomes" id="UP000323522">
    <property type="component" value="Chromosome"/>
</dbReference>
<accession>A0A5C1Q8L7</accession>
<keyword evidence="4 6" id="KW-1133">Transmembrane helix</keyword>
<dbReference type="EMBL" id="CP035708">
    <property type="protein sequence ID" value="QEN02452.1"/>
    <property type="molecule type" value="Genomic_DNA"/>
</dbReference>
<evidence type="ECO:0000313" key="8">
    <source>
        <dbReference type="EMBL" id="QEN02452.1"/>
    </source>
</evidence>
<evidence type="ECO:0000313" key="10">
    <source>
        <dbReference type="Proteomes" id="UP001549111"/>
    </source>
</evidence>
<keyword evidence="2" id="KW-1003">Cell membrane</keyword>
<reference evidence="8 9" key="1">
    <citation type="submission" date="2019-02" db="EMBL/GenBank/DDBJ databases">
        <title>Complete Genome Sequence and Methylome Analysis of Sphaerotilus natans subsp. sulfidivorans D-507.</title>
        <authorList>
            <person name="Fomenkov A."/>
            <person name="Gridneva E."/>
            <person name="Smolyakov D."/>
            <person name="Dubinina G."/>
            <person name="Vincze T."/>
            <person name="Grabovich M."/>
            <person name="Roberts R.J."/>
        </authorList>
    </citation>
    <scope>NUCLEOTIDE SEQUENCE [LARGE SCALE GENOMIC DNA]</scope>
    <source>
        <strain evidence="8 9">D-507</strain>
    </source>
</reference>
<dbReference type="AlphaFoldDB" id="A0A5C1Q8L7"/>
<dbReference type="OrthoDB" id="9784202at2"/>
<dbReference type="Pfam" id="PF01810">
    <property type="entry name" value="LysE"/>
    <property type="match status" value="1"/>
</dbReference>
<evidence type="ECO:0000313" key="7">
    <source>
        <dbReference type="EMBL" id="MET3605348.1"/>
    </source>
</evidence>
<dbReference type="Proteomes" id="UP001549111">
    <property type="component" value="Unassembled WGS sequence"/>
</dbReference>
<dbReference type="EMBL" id="JBEPLS010000015">
    <property type="protein sequence ID" value="MET3605348.1"/>
    <property type="molecule type" value="Genomic_DNA"/>
</dbReference>
<dbReference type="GO" id="GO:0015171">
    <property type="term" value="F:amino acid transmembrane transporter activity"/>
    <property type="evidence" value="ECO:0007669"/>
    <property type="project" value="TreeGrafter"/>
</dbReference>
<sequence>MTLGLHDPALFALSVLVLNATPGVDLVFVVGRTLQCGPRTGLAGAAGISLGCVVHALAAASGLAALLAMSAAAFSALKWLGAAYLVWLAAGMLRAAWADPAQAPAAAVSPGAADEAPPLGRTFRQGLLTNVLNPKVALFFLAFLPQFIDAAAPDKAFSFLVLGAWFAAQSALFLAVLVGITGLLRQRARSSIFGSASAGRWLQGLGGLLFLGLAARLARTEAPVP</sequence>
<keyword evidence="3 6" id="KW-0812">Transmembrane</keyword>
<feature type="transmembrane region" description="Helical" evidence="6">
    <location>
        <begin position="12"/>
        <end position="30"/>
    </location>
</feature>
<dbReference type="GO" id="GO:0005886">
    <property type="term" value="C:plasma membrane"/>
    <property type="evidence" value="ECO:0007669"/>
    <property type="project" value="UniProtKB-SubCell"/>
</dbReference>
<dbReference type="PIRSF" id="PIRSF006324">
    <property type="entry name" value="LeuE"/>
    <property type="match status" value="1"/>
</dbReference>
<dbReference type="InterPro" id="IPR001123">
    <property type="entry name" value="LeuE-type"/>
</dbReference>
<comment type="subcellular location">
    <subcellularLocation>
        <location evidence="1">Cell membrane</location>
        <topology evidence="1">Multi-pass membrane protein</topology>
    </subcellularLocation>
</comment>
<dbReference type="PANTHER" id="PTHR30086">
    <property type="entry name" value="ARGININE EXPORTER PROTEIN ARGO"/>
    <property type="match status" value="1"/>
</dbReference>
<evidence type="ECO:0000256" key="2">
    <source>
        <dbReference type="ARBA" id="ARBA00022475"/>
    </source>
</evidence>
<reference evidence="7 10" key="2">
    <citation type="submission" date="2024-06" db="EMBL/GenBank/DDBJ databases">
        <title>Genomic Encyclopedia of Type Strains, Phase IV (KMG-IV): sequencing the most valuable type-strain genomes for metagenomic binning, comparative biology and taxonomic classification.</title>
        <authorList>
            <person name="Goeker M."/>
        </authorList>
    </citation>
    <scope>NUCLEOTIDE SEQUENCE [LARGE SCALE GENOMIC DNA]</scope>
    <source>
        <strain evidence="7 10">D-501</strain>
    </source>
</reference>
<evidence type="ECO:0000256" key="3">
    <source>
        <dbReference type="ARBA" id="ARBA00022692"/>
    </source>
</evidence>